<reference evidence="6" key="4">
    <citation type="submission" date="2015-06" db="UniProtKB">
        <authorList>
            <consortium name="EnsemblMetazoa"/>
        </authorList>
    </citation>
    <scope>IDENTIFICATION</scope>
</reference>
<dbReference type="Proteomes" id="UP000000673">
    <property type="component" value="Unassembled WGS sequence"/>
</dbReference>
<feature type="region of interest" description="Disordered" evidence="3">
    <location>
        <begin position="94"/>
        <end position="194"/>
    </location>
</feature>
<accession>W5JRN3</accession>
<dbReference type="Pfam" id="PF05964">
    <property type="entry name" value="FYRN"/>
    <property type="match status" value="1"/>
</dbReference>
<reference evidence="5" key="2">
    <citation type="submission" date="2010-05" db="EMBL/GenBank/DDBJ databases">
        <authorList>
            <person name="Almeida L.G."/>
            <person name="Nicolas M.F."/>
            <person name="Souza R.C."/>
            <person name="Vasconcelos A.T.R."/>
        </authorList>
    </citation>
    <scope>NUCLEOTIDE SEQUENCE</scope>
</reference>
<keyword evidence="7" id="KW-1185">Reference proteome</keyword>
<comment type="subcellular location">
    <subcellularLocation>
        <location evidence="1">Nucleus</location>
    </subcellularLocation>
</comment>
<evidence type="ECO:0000256" key="1">
    <source>
        <dbReference type="ARBA" id="ARBA00004123"/>
    </source>
</evidence>
<evidence type="ECO:0000256" key="3">
    <source>
        <dbReference type="SAM" id="MobiDB-lite"/>
    </source>
</evidence>
<feature type="domain" description="INO80 complex subunit E N-terminal" evidence="4">
    <location>
        <begin position="23"/>
        <end position="70"/>
    </location>
</feature>
<dbReference type="InterPro" id="IPR003888">
    <property type="entry name" value="FYrich_N"/>
</dbReference>
<dbReference type="GO" id="GO:0005634">
    <property type="term" value="C:nucleus"/>
    <property type="evidence" value="ECO:0007669"/>
    <property type="project" value="UniProtKB-SubCell"/>
</dbReference>
<dbReference type="SMART" id="SM00541">
    <property type="entry name" value="FYRN"/>
    <property type="match status" value="1"/>
</dbReference>
<dbReference type="eggNOG" id="KOG4443">
    <property type="taxonomic scope" value="Eukaryota"/>
</dbReference>
<protein>
    <submittedName>
        <fullName evidence="5">Transforming growth factor beta regulated 1</fullName>
    </submittedName>
</protein>
<evidence type="ECO:0000313" key="6">
    <source>
        <dbReference type="EnsemblMetazoa" id="ADAC002655-PA"/>
    </source>
</evidence>
<dbReference type="InterPro" id="IPR056515">
    <property type="entry name" value="INO80E_N"/>
</dbReference>
<gene>
    <name evidence="5" type="ORF">AND_002655</name>
</gene>
<dbReference type="EnsemblMetazoa" id="ADAC002655-RA">
    <property type="protein sequence ID" value="ADAC002655-PA"/>
    <property type="gene ID" value="ADAC002655"/>
</dbReference>
<dbReference type="OMA" id="YYNDYHK"/>
<dbReference type="InterPro" id="IPR040092">
    <property type="entry name" value="TBRG1"/>
</dbReference>
<feature type="region of interest" description="Disordered" evidence="3">
    <location>
        <begin position="1"/>
        <end position="21"/>
    </location>
</feature>
<dbReference type="Pfam" id="PF24237">
    <property type="entry name" value="INO80E"/>
    <property type="match status" value="1"/>
</dbReference>
<dbReference type="PANTHER" id="PTHR22715">
    <property type="entry name" value="TRANSFORMING GROWTH FACTOR BETA REGULATED GENE 1"/>
    <property type="match status" value="1"/>
</dbReference>
<dbReference type="PANTHER" id="PTHR22715:SF0">
    <property type="entry name" value="TRANSFORMING GROWTH FACTOR BETA REGULATOR 1"/>
    <property type="match status" value="1"/>
</dbReference>
<dbReference type="PROSITE" id="PS51542">
    <property type="entry name" value="FYRN"/>
    <property type="match status" value="1"/>
</dbReference>
<dbReference type="FunCoup" id="W5JRN3">
    <property type="interactions" value="705"/>
</dbReference>
<sequence length="416" mass="45830">MEAGTASTSNPSSGTNEEEIQAKYRRKYRRLQRIMKDLVFENAALCDHITQVQEKIGQRTEERRYLLKKLLDHENEMETQLGRPCSKLNELIANSLPPKRQYKKREKNPPPNGASGSAADGSTKGGTGKTPVDGGAAPMANGVPSEQKEKEAGLDGEPTKGESATRQQTIGKGRGGGKGGKRGRPPGQPNKKKRVEANLKDLNRTTKGGGHPSYPIVVGDFTIQNLGEIVPDRVAYSNEYTIYPIGYCATRPYGHYEHPEKRCLYTCRILDGGAAPRFEIKPEGGAGSDVFMASSTDACHALLLQRINASLNMRRTIDSRPAGDWFFGLRHPTISSLIQSFPSSRQCANYRAIKRESITSMDKDNDPTLNYEALLRHITLSSYHTVPEIKEEPPDELFDLPEGNSSSSSNINLSRV</sequence>
<feature type="compositionally biased region" description="Basic residues" evidence="3">
    <location>
        <begin position="179"/>
        <end position="194"/>
    </location>
</feature>
<evidence type="ECO:0000313" key="7">
    <source>
        <dbReference type="Proteomes" id="UP000000673"/>
    </source>
</evidence>
<feature type="compositionally biased region" description="Basic and acidic residues" evidence="3">
    <location>
        <begin position="146"/>
        <end position="160"/>
    </location>
</feature>
<dbReference type="PROSITE" id="PS51543">
    <property type="entry name" value="FYRC"/>
    <property type="match status" value="1"/>
</dbReference>
<dbReference type="Gene3D" id="3.30.160.360">
    <property type="match status" value="1"/>
</dbReference>
<dbReference type="STRING" id="43151.W5JRN3"/>
<name>W5JRN3_ANODA</name>
<reference evidence="5 7" key="1">
    <citation type="journal article" date="2010" name="BMC Genomics">
        <title>Combination of measures distinguishes pre-miRNAs from other stem-loops in the genome of the newly sequenced Anopheles darlingi.</title>
        <authorList>
            <person name="Mendes N.D."/>
            <person name="Freitas A.T."/>
            <person name="Vasconcelos A.T."/>
            <person name="Sagot M.F."/>
        </authorList>
    </citation>
    <scope>NUCLEOTIDE SEQUENCE</scope>
</reference>
<evidence type="ECO:0000256" key="2">
    <source>
        <dbReference type="ARBA" id="ARBA00023242"/>
    </source>
</evidence>
<dbReference type="HOGENOM" id="CLU_037126_0_0_1"/>
<dbReference type="InterPro" id="IPR003889">
    <property type="entry name" value="FYrich_C"/>
</dbReference>
<feature type="region of interest" description="Disordered" evidence="3">
    <location>
        <begin position="393"/>
        <end position="416"/>
    </location>
</feature>
<proteinExistence type="predicted"/>
<dbReference type="GO" id="GO:0051726">
    <property type="term" value="P:regulation of cell cycle"/>
    <property type="evidence" value="ECO:0007669"/>
    <property type="project" value="TreeGrafter"/>
</dbReference>
<evidence type="ECO:0000313" key="5">
    <source>
        <dbReference type="EMBL" id="ETN65580.1"/>
    </source>
</evidence>
<dbReference type="Pfam" id="PF05965">
    <property type="entry name" value="FYRC"/>
    <property type="match status" value="1"/>
</dbReference>
<dbReference type="EMBL" id="ADMH02000622">
    <property type="protein sequence ID" value="ETN65580.1"/>
    <property type="molecule type" value="Genomic_DNA"/>
</dbReference>
<evidence type="ECO:0000259" key="4">
    <source>
        <dbReference type="Pfam" id="PF24237"/>
    </source>
</evidence>
<dbReference type="AlphaFoldDB" id="W5JRN3"/>
<dbReference type="VEuPathDB" id="VectorBase:ADAC002655"/>
<dbReference type="VEuPathDB" id="VectorBase:ADAR2_002629"/>
<keyword evidence="2" id="KW-0539">Nucleus</keyword>
<reference evidence="5" key="3">
    <citation type="journal article" date="2013" name="Nucleic Acids Res.">
        <title>The genome of Anopheles darlingi, the main neotropical malaria vector.</title>
        <authorList>
            <person name="Marinotti O."/>
            <person name="Cerqueira G.C."/>
            <person name="de Almeida L.G."/>
            <person name="Ferro M.I."/>
            <person name="Loreto E.L."/>
            <person name="Zaha A."/>
            <person name="Teixeira S.M."/>
            <person name="Wespiser A.R."/>
            <person name="Almeida E Silva A."/>
            <person name="Schlindwein A.D."/>
            <person name="Pacheco A.C."/>
            <person name="Silva A.L."/>
            <person name="Graveley B.R."/>
            <person name="Walenz B.P."/>
            <person name="Lima Bde A."/>
            <person name="Ribeiro C.A."/>
            <person name="Nunes-Silva C.G."/>
            <person name="de Carvalho C.R."/>
            <person name="Soares C.M."/>
            <person name="de Menezes C.B."/>
            <person name="Matiolli C."/>
            <person name="Caffrey D."/>
            <person name="Araujo D.A."/>
            <person name="de Oliveira D.M."/>
            <person name="Golenbock D."/>
            <person name="Grisard E.C."/>
            <person name="Fantinatti-Garboggini F."/>
            <person name="de Carvalho F.M."/>
            <person name="Barcellos F.G."/>
            <person name="Prosdocimi F."/>
            <person name="May G."/>
            <person name="Azevedo Junior G.M."/>
            <person name="Guimaraes G.M."/>
            <person name="Goldman G.H."/>
            <person name="Padilha I.Q."/>
            <person name="Batista Jda S."/>
            <person name="Ferro J.A."/>
            <person name="Ribeiro J.M."/>
            <person name="Fietto J.L."/>
            <person name="Dabbas K.M."/>
            <person name="Cerdeira L."/>
            <person name="Agnez-Lima L.F."/>
            <person name="Brocchi M."/>
            <person name="de Carvalho M.O."/>
            <person name="Teixeira Mde M."/>
            <person name="Diniz Maia Mde M."/>
            <person name="Goldman M.H."/>
            <person name="Cruz Schneider M.P."/>
            <person name="Felipe M.S."/>
            <person name="Hungria M."/>
            <person name="Nicolas M.F."/>
            <person name="Pereira M."/>
            <person name="Montes M.A."/>
            <person name="Cantao M.E."/>
            <person name="Vincentz M."/>
            <person name="Rafael M.S."/>
            <person name="Silverman N."/>
            <person name="Stoco P.H."/>
            <person name="Souza R.C."/>
            <person name="Vicentini R."/>
            <person name="Gazzinelli R.T."/>
            <person name="Neves Rde O."/>
            <person name="Silva R."/>
            <person name="Astolfi-Filho S."/>
            <person name="Maciel T.E."/>
            <person name="Urmenyi T.P."/>
            <person name="Tadei W.P."/>
            <person name="Camargo E.P."/>
            <person name="de Vasconcelos A.T."/>
        </authorList>
    </citation>
    <scope>NUCLEOTIDE SEQUENCE</scope>
</reference>
<feature type="compositionally biased region" description="Low complexity" evidence="3">
    <location>
        <begin position="400"/>
        <end position="416"/>
    </location>
</feature>
<feature type="compositionally biased region" description="Polar residues" evidence="3">
    <location>
        <begin position="1"/>
        <end position="15"/>
    </location>
</feature>
<organism evidence="5">
    <name type="scientific">Anopheles darlingi</name>
    <name type="common">Mosquito</name>
    <dbReference type="NCBI Taxonomy" id="43151"/>
    <lineage>
        <taxon>Eukaryota</taxon>
        <taxon>Metazoa</taxon>
        <taxon>Ecdysozoa</taxon>
        <taxon>Arthropoda</taxon>
        <taxon>Hexapoda</taxon>
        <taxon>Insecta</taxon>
        <taxon>Pterygota</taxon>
        <taxon>Neoptera</taxon>
        <taxon>Endopterygota</taxon>
        <taxon>Diptera</taxon>
        <taxon>Nematocera</taxon>
        <taxon>Culicoidea</taxon>
        <taxon>Culicidae</taxon>
        <taxon>Anophelinae</taxon>
        <taxon>Anopheles</taxon>
    </lineage>
</organism>